<feature type="compositionally biased region" description="Low complexity" evidence="2">
    <location>
        <begin position="104"/>
        <end position="115"/>
    </location>
</feature>
<sequence>MSPPLVTIYTTSLTSAPTVRKHHDLLRSSLKGWDIKYVEHDLVMEEDAKRRWQRAKPTGKVIGLPGYLVGGEWIGTMDDFEDAVETQSLVQFLKQDLDIPDEPAPASGAAPGTAPKQKSIQEVELEKLMGEMTNDDLEMTNDDLDKFMQDLDVGEDAGTMGLRHQVQAEAKKSEEAKPEKEEEKLERRPEEEEKPLEAKKGEKEEKETNPLDTRKPDTKQVSSGKSGYSLEGIMVDAIAGKETVGLSVKPAEEQVEDDKEDPAPLTTKDVESVGTTKGEGRRTVVDEIKEANELEDKKEADITVAKSKSE</sequence>
<accession>A0A5D3AR16</accession>
<dbReference type="PANTHER" id="PTHR12232">
    <property type="entry name" value="SH3 DOMAIN-BINDING GLUTAMIC ACID-RICH-LIKE PROTEIN"/>
    <property type="match status" value="1"/>
</dbReference>
<reference evidence="3 4" key="1">
    <citation type="submission" date="2017-05" db="EMBL/GenBank/DDBJ databases">
        <title>The Genome Sequence of Tsuchiyaea wingfieldii DSM 27421.</title>
        <authorList>
            <person name="Cuomo C."/>
            <person name="Passer A."/>
            <person name="Billmyre B."/>
            <person name="Heitman J."/>
        </authorList>
    </citation>
    <scope>NUCLEOTIDE SEQUENCE [LARGE SCALE GENOMIC DNA]</scope>
    <source>
        <strain evidence="3 4">DSM 27421</strain>
    </source>
</reference>
<dbReference type="Pfam" id="PF04908">
    <property type="entry name" value="SH3BGR"/>
    <property type="match status" value="1"/>
</dbReference>
<keyword evidence="4" id="KW-1185">Reference proteome</keyword>
<feature type="region of interest" description="Disordered" evidence="2">
    <location>
        <begin position="250"/>
        <end position="283"/>
    </location>
</feature>
<evidence type="ECO:0000313" key="3">
    <source>
        <dbReference type="EMBL" id="TYJ52156.1"/>
    </source>
</evidence>
<feature type="compositionally biased region" description="Basic and acidic residues" evidence="2">
    <location>
        <begin position="169"/>
        <end position="218"/>
    </location>
</feature>
<feature type="region of interest" description="Disordered" evidence="2">
    <location>
        <begin position="165"/>
        <end position="230"/>
    </location>
</feature>
<dbReference type="AlphaFoldDB" id="A0A5D3AR16"/>
<dbReference type="InterPro" id="IPR006993">
    <property type="entry name" value="Glut_rich_SH3-bd"/>
</dbReference>
<comment type="caution">
    <text evidence="3">The sequence shown here is derived from an EMBL/GenBank/DDBJ whole genome shotgun (WGS) entry which is preliminary data.</text>
</comment>
<dbReference type="Proteomes" id="UP000322245">
    <property type="component" value="Unassembled WGS sequence"/>
</dbReference>
<name>A0A5D3AR16_9TREE</name>
<proteinExistence type="inferred from homology"/>
<evidence type="ECO:0000256" key="2">
    <source>
        <dbReference type="SAM" id="MobiDB-lite"/>
    </source>
</evidence>
<dbReference type="PROSITE" id="PS51354">
    <property type="entry name" value="GLUTAREDOXIN_2"/>
    <property type="match status" value="1"/>
</dbReference>
<comment type="similarity">
    <text evidence="1">Belongs to the SH3BGR family.</text>
</comment>
<dbReference type="EMBL" id="NIDF01000153">
    <property type="protein sequence ID" value="TYJ52156.1"/>
    <property type="molecule type" value="Genomic_DNA"/>
</dbReference>
<evidence type="ECO:0000256" key="1">
    <source>
        <dbReference type="ARBA" id="ARBA00007764"/>
    </source>
</evidence>
<protein>
    <submittedName>
        <fullName evidence="3">Uncharacterized protein</fullName>
    </submittedName>
</protein>
<dbReference type="InterPro" id="IPR051033">
    <property type="entry name" value="SH3BGR"/>
</dbReference>
<gene>
    <name evidence="3" type="ORF">B9479_007253</name>
</gene>
<dbReference type="InterPro" id="IPR036249">
    <property type="entry name" value="Thioredoxin-like_sf"/>
</dbReference>
<dbReference type="PANTHER" id="PTHR12232:SF0">
    <property type="entry name" value="THIOREDOXIN DOMAIN-CONTAINING PROTEIN"/>
    <property type="match status" value="1"/>
</dbReference>
<dbReference type="GO" id="GO:0005737">
    <property type="term" value="C:cytoplasm"/>
    <property type="evidence" value="ECO:0007669"/>
    <property type="project" value="TreeGrafter"/>
</dbReference>
<organism evidence="3 4">
    <name type="scientific">Cryptococcus floricola</name>
    <dbReference type="NCBI Taxonomy" id="2591691"/>
    <lineage>
        <taxon>Eukaryota</taxon>
        <taxon>Fungi</taxon>
        <taxon>Dikarya</taxon>
        <taxon>Basidiomycota</taxon>
        <taxon>Agaricomycotina</taxon>
        <taxon>Tremellomycetes</taxon>
        <taxon>Tremellales</taxon>
        <taxon>Cryptococcaceae</taxon>
        <taxon>Cryptococcus</taxon>
    </lineage>
</organism>
<feature type="region of interest" description="Disordered" evidence="2">
    <location>
        <begin position="99"/>
        <end position="119"/>
    </location>
</feature>
<dbReference type="SUPFAM" id="SSF52833">
    <property type="entry name" value="Thioredoxin-like"/>
    <property type="match status" value="1"/>
</dbReference>
<dbReference type="Gene3D" id="3.40.30.10">
    <property type="entry name" value="Glutaredoxin"/>
    <property type="match status" value="1"/>
</dbReference>
<evidence type="ECO:0000313" key="4">
    <source>
        <dbReference type="Proteomes" id="UP000322245"/>
    </source>
</evidence>